<keyword evidence="7" id="KW-0067">ATP-binding</keyword>
<dbReference type="Pfam" id="PF03028">
    <property type="entry name" value="Dynein_heavy"/>
    <property type="match status" value="1"/>
</dbReference>
<feature type="region of interest" description="Disordered" evidence="15">
    <location>
        <begin position="1"/>
        <end position="51"/>
    </location>
</feature>
<sequence length="4600" mass="530473">METFRPNDLTPVNKDRNKDKGNSKPRVLKHEEAKYYQDVLPSGNRPAGKETLKHKTFGTMSVPLKSEKAEDYLQAIRIQQDVLTSEPLLGKKKEKSKEKDQTHACPKVRKKRLASYDRTEPNDDDVVRHIIKLREKLGWQTVLPRHSLEYRCFKTATQKILLKEPLKDDGEFIYCLLRKNSKALYNPYDLYVVSAHRARHCKEFWIITASFISKVTKIGGEEEIELIPTLEWLLERRCYYLLQQFKIFCNFRINKLFVTWKLTVKRIKTDKSRSLLYRSLFFADELFQGCLLYIKGLCEDAVSLKKGDEDNSNAICLVKLDKFRTYSLHEFCEEQLHQATQALKQLEDVRDKAISEIKLTILKVAEKKDIKEYFESNLSEDTTHFKLPTYRRLLEVIFRFLMLVDYMFQELIRQLMNTAVTLLLELFNNSARMPASVEKKNENLIKIHKDMFAFTGKMTSDYEEFDNSNLYAYSVPKSEVKTQDNEILNSIKVNTNLRKICAPIFEVNLQLRTPAESDSSENSEENLHESDKCSEKSAIYEDTSENEVNVFIKQSSEELLPMKKSKRMSYSYEILSELDFDTEFEKNCMNDELLEFPTNLFITPNRLDFSIQIQNMVAAIEKCITKIIPLCQDPRLSIFTESALIMDLPNKKKNVSDYQTRWPDCQVLFEMDPAYQDKIASFLTIIGSSMGQVSIYSCQFRKYCTMVEKAKIIGTKISSMEELTSTQFKSILSKFRNYLRQIVNMAIEKRIGIFNVMSFDYQLQCLPYVENIIDMSQNLLRSVIERKNANLLEVIDSSLQKLEYTPTEIEEFLEYFTFLDAISSKISKLEKEYTIVAQLYSVVRYYQIHVSEEQIAIYKILLIKFGQLKTSVKLSETNKDAAISKFRDNLESYITGLRIEVSNLKAKIRNSILLCASTPVSTAMEMIQTLSEEAASLAVKAKTYSNYQDCFDDSQSHMNFLNMEELTQIVLSDIADIDYDLTLRKILWDAQEEWGTLFWEWRNSTLDSIDTESVYRNVSKWMQIIFVLEKGLPKNDMVTHLKQSVIDFKQELPIIIALGNPCLKPRHWEAFQEIIGKSVSLDKNCTVENLLVLKMFQYENEINEISTSATSEAALEKMLYKVIDLWNTTPLHLVLHHTEAYSILIISSIDDILVQLEESQIILATVKGSSYLGPIKDLVDEWDQNLALFSYTLEEWMNCQRNWLYLEPIFHSAEIQRQLPGEAKLFSQVISMWKEIMSKIYNKLDALQIATSAGVLEILQNCNIHLEYIKKNLEDYLETKRMIFPRFYFLSNAELLDILSDSRNPECVQPHLVKCFENIRHLLIWKQEIGPHAVIMFISAEGETLVLPKKIRIRSGIEQWLVNVEKTMFDLVKKFISQGVDDWYYQQFSLWVLSHPGQVVLTVSQIIFYNDCIKSFVSSHPKKEVEKVHAHMIHHLEEVAELVVLDTHNSRAKVVLGALLTLYVHCRDTVRNLLLKSIFNADDFEWTRHLQYKWNEKQKLCYVSQGDASFTYGYEYLGCTPRLVITPLTDRCWLTLTGALHLNLGGCPAGPAGTGKTESVKDLAKSLGKHCVVFNCFEDLDYKIMGKFFFGLVESGAWCCFDEFNRIDVEVLSVIASQMLTIKAAKDSYSVRFVLEGKEIRINMSCAVFVTLNPGYKGRVELPDNLKSLFRPVAMMAPHYQMIAEVMLFSVGFKSAKLLSGKLVNIYELASKQLSQQDHYDFGLRSLKTILVMAGKKKRELKCNIRDISETEETLIIIEAMREASLPKFLPKDVLLFEKIMRDIFCGATVSKVNQIVLEKLIEIATQHLGLHQWPAQKERIIQFYNQLQACVGVMLVGPTGGGKTTVRRILEKALTLLPIEEFLLIEERDSISQISGRRGKIDICILNPKCITLSELYGHLDPNTMEWADGLLSATIRNYVYLNTIKYSNKDSESKISDSANVFKLDFSDTADSDYHIFEKEMEKDIKIPESQNFDWQWIVLDGPVDSFWVENLNSMLDDTRTLCLANSERITLTSKIRVIFEVDSLAQASPAIVSRCAMVYMNPVDLGWEPYVKSWLLKNSKIMNKSEVDCLELMIKSSVPDGLQFIKKHQKFQPFPVQDITIVTTLCRILDAFFEFMSKTGIFELREDLKDISSEEIISHSKVSVKFKDVENRDDNARYMAKNPIKLKKTIQKLFVFAFTWAFGGTLQREDEHEDDLIFYPSSEPDSPSKVTYDFDNLVRELFEGNAQIGINLPNGEHSIFGYFVDIQQCEFIPWSELLPNIQTLVQRGTSILADPQGSSENLLKITECGESVNYIATRDTTCLSFLVSLLLKNSCPVLLTGDFGVGKTAAINQMLEKLEGSGAFDVKYGSILGEVLLYNEIKKSSSFKQNISILLSETHKTATGGLDKITKKADVKTDESSFKNSNKGIIVSAINFNINTSAAKTKEMILKKLVRRTKDSLGAPKNNRIVIFIDDLNMPESDMYGAQPPLELIRQLLDMGGIYDTEKITWKNIQDLSLVAACVFPVSRRYISPRLLKHFSILVLPHLPQTAIKTIFQVHLGTYFSINNFAPEVQKTKDQIISCCLAVYHQVCQTMLPTPTKCHYMFNLRDIFKLLLGLLQADKFVVNSKEMAALFFVHEATRVFHDRLLEEAERALFYQILSKELENYFQIQWTKEKLINDPIIFVDFLDVNKSHKKKTYQYTNDYNKLAEVLTEFQMKLNSASLEISNSLVFFKEAIEHIARATRILRQSGSHMLLIGIDGCGKETCATLACYLAEHKIYRVPLSHNYAYLEFKEDFKKVFMQAGLEGNPSALIVSNLNLDQELFMEDLNSIINLGKIPDLFENEELDAIALKLRALAEQSGYVDNRQALLLFFQKRIHKNLNILMTMSPTRPNFHQNCRLYPSLISSCTVDWYEKWPEEALLIVADTFLREKVDIKNRENLKERLVPTCVQIHRSIKELNIKYFQTTRRRYYITPNNYLRFMDTFVHILKSREKKMQKKRERFHMGLSKILETTALVTDMQEELLILGPQIEQKTKEKEILMEKLQKDSQVVEKVQMLVKQDEEIMAEEVRIVEEYAQKADNELKSVLPALDKAIVALNALDKADVSELRVYTRPPYLVLTVMNAVCILLQKKPNWTTAKLLLSETGFLKKLINIDKDSIPEKAFIKLKKILVLPDFNPNKIALVSVACCSMCQWVIALNNYHEAQKLVGPKQIQVAEAQNVLKIAQQRLDEKQRGLQLVEEHLQSLQEAYKEIVAEKELLAHRRKLATKRLQCASILLTALEDEKTRWQETIDQIDNKLEGIWGDILISAACIVYSGVLTAEFRQLIVEKWQNLCTENNISLSSNFSLIEVMAQKHEIRQWHQQGLPLGQYSTENAILIKNGLQWPLLIDPHKQAHNWIRQMEGPRLQELSTEDSNYIQTIENAMKTGGSVLLQNLPERLPPSLKEILKKDIYQRRGQYFIKINDSEIEYNSKFRLYVSTEIDNPYFPPFVYSFVTMINFTVTFQGFQDQLLSIVLSHEVPHLENQRFQLLESISLDAKTLEELEQKTLNLLENAQGFVLDDEEIVDILRKSKMTSNEISKRIKATRKAESEIEETRKLYLPIATRGALLYFLVSNLAQIDYMYQFSLDWFRQIFVSSVVSKSKEQEEHSLKRERMFLKKGHEITNLSKEPKLESEKRTLDRHLKNSIDTLTRIIFKVVSSALFNRHKLCFSFGLCTTIMQNNANGNLMQNDIGSLPEEEWNIFLNSSMLVNIKGVMPQPKLNSIYETCKNQHLQWVSDSRWKQCFYISNELEPFSLLCKSLLSNVSQWNAFKNSKAVYLLMSTAFSSENGSLEESEKSPEIAQVFNENEEIYSSINFPWEKLTPFQRLILIKILRPECLKNSVERFITEKIGNEYIHSTGTSLKESYEESNARTPLILIHSHGIDLTNTLLKFAQELMGTTNHVTMISLGRGQAAKAEALIVKALTKTEQWVFLQNCHLAASFMPRLYTIVESFNSPDVTIEPKFRLWLSSKSDSSFPIPILQKSLKIAVENPQGLKNNLLQTFGYSGSGEITEELFEKPDYGPWWKKILFSLCFFNALINERKIYGILGWNIAYAFSSSDLEVAIKVLENFLSAQSSIPWQTLRYLIGEVVYGGWVTDSWDRRCLNTLLYKFCNPEVLKDDFSFSTDEMYPLPKSGSMKDYIRIIQSLPEDDPPELLELHPEATRGFREIQAQKFIDNLIGMQPRFTITNLMFSREKSKDELVMAILSDMLTRLPLSVEKEEWAGTPSTLKYIMLSPIWESFHKDPKGYDPLIHCVLLTFLIQEIERFDQLLSIIHKSLKDLQLAIKGEIILTQELEEIYDSFLSTKVPKLWQKYAYKSSKALSSWVNDLIQRLNFFNTWAKMAYTAMHHRYMRLVTAWKHSSSSPSQDPKYPTEPNHEFFEGFPARYWLPAFFFPQAFLITVLQDYGRSQGVSTDALTFTHHVISDTTDVKDKEFSIIIQKKLNIVRRAFKGTDPTHVGVHVFGLFIEGARWNHKEKILEDSLPCEICCDFPEIYFLPTKISTERSTVSKQTEPELYTFECPVYQTPERSSILTAAGLSSNFLTSVYLSTKKPPSHWITMQVALLCEENEK</sequence>
<dbReference type="VEuPathDB" id="HostDB:ENSBTAG00000008449"/>
<dbReference type="Gene3D" id="6.10.140.1060">
    <property type="match status" value="1"/>
</dbReference>
<dbReference type="VGNC" id="VGNC:106713">
    <property type="gene designation" value="DNAH14"/>
</dbReference>
<evidence type="ECO:0000256" key="3">
    <source>
        <dbReference type="ARBA" id="ARBA00022490"/>
    </source>
</evidence>
<evidence type="ECO:0000256" key="5">
    <source>
        <dbReference type="ARBA" id="ARBA00022737"/>
    </source>
</evidence>
<dbReference type="FunFam" id="3.10.490.20:FF:000005">
    <property type="entry name" value="Dynein axonemal heavy chain 6"/>
    <property type="match status" value="1"/>
</dbReference>
<dbReference type="STRING" id="9913.ENSBTAP00000011123"/>
<dbReference type="InterPro" id="IPR042219">
    <property type="entry name" value="AAA_lid_11_sf"/>
</dbReference>
<keyword evidence="11" id="KW-0505">Motor protein</keyword>
<dbReference type="InterPro" id="IPR042222">
    <property type="entry name" value="Dynein_2_N"/>
</dbReference>
<dbReference type="FunFam" id="3.40.50.300:FF:000049">
    <property type="entry name" value="Dynein, axonemal, heavy chain 5"/>
    <property type="match status" value="1"/>
</dbReference>
<evidence type="ECO:0000256" key="2">
    <source>
        <dbReference type="ARBA" id="ARBA00008887"/>
    </source>
</evidence>
<feature type="domain" description="AAA+ ATPase" evidence="16">
    <location>
        <begin position="2316"/>
        <end position="2533"/>
    </location>
</feature>
<keyword evidence="8" id="KW-0243">Dynein</keyword>
<dbReference type="FunFam" id="3.40.50.300:FF:000320">
    <property type="entry name" value="Dynein, axonemal, heavy chain 5"/>
    <property type="match status" value="1"/>
</dbReference>
<dbReference type="InterPro" id="IPR041228">
    <property type="entry name" value="Dynein_C"/>
</dbReference>
<feature type="region of interest" description="Disordered" evidence="15">
    <location>
        <begin position="87"/>
        <end position="120"/>
    </location>
</feature>
<dbReference type="GO" id="GO:0005524">
    <property type="term" value="F:ATP binding"/>
    <property type="evidence" value="ECO:0007669"/>
    <property type="project" value="UniProtKB-KW"/>
</dbReference>
<feature type="compositionally biased region" description="Basic and acidic residues" evidence="15">
    <location>
        <begin position="89"/>
        <end position="102"/>
    </location>
</feature>
<dbReference type="InterPro" id="IPR024743">
    <property type="entry name" value="Dynein_HC_stalk"/>
</dbReference>
<dbReference type="Pfam" id="PF08393">
    <property type="entry name" value="DHC_N2"/>
    <property type="match status" value="1"/>
</dbReference>
<dbReference type="GO" id="GO:0005930">
    <property type="term" value="C:axoneme"/>
    <property type="evidence" value="ECO:0007669"/>
    <property type="project" value="UniProtKB-SubCell"/>
</dbReference>
<dbReference type="Pfam" id="PF17852">
    <property type="entry name" value="Dynein_AAA_lid"/>
    <property type="match status" value="1"/>
</dbReference>
<dbReference type="Gene3D" id="1.20.1270.280">
    <property type="match status" value="1"/>
</dbReference>
<dbReference type="FunFam" id="1.20.140.100:FF:000004">
    <property type="entry name" value="Dynein axonemal heavy chain 6"/>
    <property type="match status" value="1"/>
</dbReference>
<dbReference type="Gene3D" id="1.10.287.2620">
    <property type="match status" value="1"/>
</dbReference>
<dbReference type="InterPro" id="IPR041658">
    <property type="entry name" value="AAA_lid_11"/>
</dbReference>
<dbReference type="Proteomes" id="UP000009136">
    <property type="component" value="Chromosome 16"/>
</dbReference>
<dbReference type="InterPro" id="IPR035699">
    <property type="entry name" value="AAA_6"/>
</dbReference>
<dbReference type="GO" id="GO:0051959">
    <property type="term" value="F:dynein light intermediate chain binding"/>
    <property type="evidence" value="ECO:0000318"/>
    <property type="project" value="GO_Central"/>
</dbReference>
<dbReference type="SMART" id="SM00382">
    <property type="entry name" value="AAA"/>
    <property type="match status" value="3"/>
</dbReference>
<keyword evidence="3" id="KW-0963">Cytoplasm</keyword>
<evidence type="ECO:0000313" key="18">
    <source>
        <dbReference type="Proteomes" id="UP000009136"/>
    </source>
</evidence>
<dbReference type="eggNOG" id="KOG3595">
    <property type="taxonomic scope" value="Eukaryota"/>
</dbReference>
<keyword evidence="9 14" id="KW-0175">Coiled coil</keyword>
<evidence type="ECO:0000259" key="16">
    <source>
        <dbReference type="SMART" id="SM00382"/>
    </source>
</evidence>
<dbReference type="Pfam" id="PF12780">
    <property type="entry name" value="AAA_8"/>
    <property type="match status" value="1"/>
</dbReference>
<dbReference type="Gene3D" id="1.10.8.1220">
    <property type="match status" value="1"/>
</dbReference>
<organism evidence="17 18">
    <name type="scientific">Bos taurus</name>
    <name type="common">Bovine</name>
    <dbReference type="NCBI Taxonomy" id="9913"/>
    <lineage>
        <taxon>Eukaryota</taxon>
        <taxon>Metazoa</taxon>
        <taxon>Chordata</taxon>
        <taxon>Craniata</taxon>
        <taxon>Vertebrata</taxon>
        <taxon>Euteleostomi</taxon>
        <taxon>Mammalia</taxon>
        <taxon>Eutheria</taxon>
        <taxon>Laurasiatheria</taxon>
        <taxon>Artiodactyla</taxon>
        <taxon>Ruminantia</taxon>
        <taxon>Pecora</taxon>
        <taxon>Bovidae</taxon>
        <taxon>Bovinae</taxon>
        <taxon>Bos</taxon>
    </lineage>
</organism>
<keyword evidence="4" id="KW-0493">Microtubule</keyword>
<dbReference type="Gene3D" id="1.20.920.20">
    <property type="match status" value="1"/>
</dbReference>
<feature type="domain" description="AAA+ ATPase" evidence="16">
    <location>
        <begin position="1542"/>
        <end position="1655"/>
    </location>
</feature>
<dbReference type="FunCoup" id="F1MZU0">
    <property type="interactions" value="2"/>
</dbReference>
<keyword evidence="13" id="KW-0966">Cell projection</keyword>
<dbReference type="Bgee" id="ENSBTAG00000008449">
    <property type="expression patterns" value="Expressed in spermatid and 7 other cell types or tissues"/>
</dbReference>
<evidence type="ECO:0000256" key="15">
    <source>
        <dbReference type="SAM" id="MobiDB-lite"/>
    </source>
</evidence>
<dbReference type="InterPro" id="IPR013602">
    <property type="entry name" value="Dynein_heavy_linker"/>
</dbReference>
<dbReference type="InParanoid" id="F1MZU0"/>
<dbReference type="GlyGen" id="F1MZU0">
    <property type="glycosylation" value="1 site"/>
</dbReference>
<dbReference type="FunFam" id="1.10.8.720:FF:000001">
    <property type="entry name" value="dynein heavy chain 7, axonemal"/>
    <property type="match status" value="1"/>
</dbReference>
<dbReference type="Gene3D" id="1.20.140.100">
    <property type="entry name" value="Dynein heavy chain, N-terminal domain 2"/>
    <property type="match status" value="1"/>
</dbReference>
<keyword evidence="12" id="KW-0206">Cytoskeleton</keyword>
<evidence type="ECO:0000256" key="10">
    <source>
        <dbReference type="ARBA" id="ARBA00023069"/>
    </source>
</evidence>
<accession>F1MZU0</accession>
<evidence type="ECO:0000256" key="9">
    <source>
        <dbReference type="ARBA" id="ARBA00023054"/>
    </source>
</evidence>
<evidence type="ECO:0000313" key="17">
    <source>
        <dbReference type="Ensembl" id="ENSBTAP00000011123.7"/>
    </source>
</evidence>
<dbReference type="FunFam" id="1.20.920.20:FF:000006">
    <property type="entry name" value="Dynein, axonemal, heavy chain 6"/>
    <property type="match status" value="1"/>
</dbReference>
<dbReference type="PANTHER" id="PTHR22878">
    <property type="entry name" value="DYNEIN HEAVY CHAIN 6, AXONEMAL-LIKE-RELATED"/>
    <property type="match status" value="1"/>
</dbReference>
<dbReference type="FunFam" id="1.10.287.2620:FF:000001">
    <property type="entry name" value="Cytoplasmic dynein heavy chain 1"/>
    <property type="match status" value="1"/>
</dbReference>
<evidence type="ECO:0000256" key="6">
    <source>
        <dbReference type="ARBA" id="ARBA00022741"/>
    </source>
</evidence>
<dbReference type="InterPro" id="IPR027417">
    <property type="entry name" value="P-loop_NTPase"/>
</dbReference>
<dbReference type="Gene3D" id="3.20.180.20">
    <property type="entry name" value="Dynein heavy chain, N-terminal domain 2"/>
    <property type="match status" value="1"/>
</dbReference>
<evidence type="ECO:0000256" key="8">
    <source>
        <dbReference type="ARBA" id="ARBA00023017"/>
    </source>
</evidence>
<evidence type="ECO:0000256" key="11">
    <source>
        <dbReference type="ARBA" id="ARBA00023175"/>
    </source>
</evidence>
<dbReference type="InterPro" id="IPR042228">
    <property type="entry name" value="Dynein_linker_3"/>
</dbReference>
<dbReference type="Ensembl" id="ENSBTAT00000011123.8">
    <property type="protein sequence ID" value="ENSBTAP00000011123.7"/>
    <property type="gene ID" value="ENSBTAG00000008449.8"/>
</dbReference>
<dbReference type="Pfam" id="PF18198">
    <property type="entry name" value="AAA_lid_11"/>
    <property type="match status" value="1"/>
</dbReference>
<feature type="coiled-coil region" evidence="14">
    <location>
        <begin position="329"/>
        <end position="356"/>
    </location>
</feature>
<gene>
    <name evidence="17 19" type="primary">DNAH14</name>
</gene>
<dbReference type="InterPro" id="IPR041466">
    <property type="entry name" value="Dynein_AAA5_ext"/>
</dbReference>
<reference evidence="17" key="2">
    <citation type="submission" date="2025-08" db="UniProtKB">
        <authorList>
            <consortium name="Ensembl"/>
        </authorList>
    </citation>
    <scope>IDENTIFICATION</scope>
    <source>
        <strain evidence="17">Hereford</strain>
    </source>
</reference>
<proteinExistence type="inferred from homology"/>
<feature type="compositionally biased region" description="Basic and acidic residues" evidence="15">
    <location>
        <begin position="13"/>
        <end position="35"/>
    </location>
</feature>
<dbReference type="Pfam" id="PF12774">
    <property type="entry name" value="AAA_6"/>
    <property type="match status" value="1"/>
</dbReference>
<dbReference type="GO" id="GO:0045505">
    <property type="term" value="F:dynein intermediate chain binding"/>
    <property type="evidence" value="ECO:0000318"/>
    <property type="project" value="GO_Central"/>
</dbReference>
<dbReference type="InterPro" id="IPR043157">
    <property type="entry name" value="Dynein_AAA1S"/>
</dbReference>
<dbReference type="GO" id="GO:0030286">
    <property type="term" value="C:dynein complex"/>
    <property type="evidence" value="ECO:0000318"/>
    <property type="project" value="GO_Central"/>
</dbReference>
<dbReference type="Gene3D" id="1.10.8.710">
    <property type="match status" value="1"/>
</dbReference>
<dbReference type="GO" id="GO:0005874">
    <property type="term" value="C:microtubule"/>
    <property type="evidence" value="ECO:0007669"/>
    <property type="project" value="UniProtKB-KW"/>
</dbReference>
<dbReference type="Pfam" id="PF12775">
    <property type="entry name" value="AAA_7"/>
    <property type="match status" value="2"/>
</dbReference>
<dbReference type="InterPro" id="IPR043160">
    <property type="entry name" value="Dynein_C_barrel"/>
</dbReference>
<reference evidence="17" key="3">
    <citation type="submission" date="2025-09" db="UniProtKB">
        <authorList>
            <consortium name="Ensembl"/>
        </authorList>
    </citation>
    <scope>IDENTIFICATION</scope>
    <source>
        <strain evidence="17">Hereford</strain>
    </source>
</reference>
<dbReference type="Pfam" id="PF17857">
    <property type="entry name" value="AAA_lid_1"/>
    <property type="match status" value="1"/>
</dbReference>
<dbReference type="Gene3D" id="1.20.58.1120">
    <property type="match status" value="1"/>
</dbReference>
<comment type="similarity">
    <text evidence="2">Belongs to the dynein heavy chain family.</text>
</comment>
<dbReference type="FunFam" id="3.20.180.20:FF:000003">
    <property type="entry name" value="Dynein heavy chain 12, axonemal"/>
    <property type="match status" value="1"/>
</dbReference>
<protein>
    <submittedName>
        <fullName evidence="17">Dynein axonemal heavy chain 14</fullName>
    </submittedName>
</protein>
<evidence type="ECO:0000313" key="19">
    <source>
        <dbReference type="VGNC" id="VGNC:106713"/>
    </source>
</evidence>
<dbReference type="GeneTree" id="ENSGT00940000160505"/>
<evidence type="ECO:0000256" key="7">
    <source>
        <dbReference type="ARBA" id="ARBA00022840"/>
    </source>
</evidence>
<dbReference type="InterPro" id="IPR003593">
    <property type="entry name" value="AAA+_ATPase"/>
</dbReference>
<feature type="region of interest" description="Disordered" evidence="15">
    <location>
        <begin position="514"/>
        <end position="533"/>
    </location>
</feature>
<dbReference type="OrthoDB" id="424310at2759"/>
<dbReference type="FunFam" id="1.20.920.30:FF:000002">
    <property type="entry name" value="Dynein axonemal heavy chain 3"/>
    <property type="match status" value="1"/>
</dbReference>
<dbReference type="InterPro" id="IPR035706">
    <property type="entry name" value="AAA_9"/>
</dbReference>
<keyword evidence="6" id="KW-0547">Nucleotide-binding</keyword>
<dbReference type="InterPro" id="IPR026983">
    <property type="entry name" value="DHC"/>
</dbReference>
<dbReference type="FunFam" id="3.40.50.300:FF:000063">
    <property type="entry name" value="dynein heavy chain 6, axonemal"/>
    <property type="match status" value="1"/>
</dbReference>
<dbReference type="PaxDb" id="9913-ENSBTAP00000011123"/>
<dbReference type="Pfam" id="PF18199">
    <property type="entry name" value="Dynein_C"/>
    <property type="match status" value="1"/>
</dbReference>
<dbReference type="FunFam" id="3.40.50.300:FF:001810">
    <property type="entry name" value="Cytoplasmic dynein 2 heavy chain 1"/>
    <property type="match status" value="1"/>
</dbReference>
<dbReference type="Gene3D" id="1.20.920.30">
    <property type="match status" value="1"/>
</dbReference>
<keyword evidence="5" id="KW-0677">Repeat</keyword>
<dbReference type="HOGENOM" id="CLU_000038_1_1_1"/>
<dbReference type="FunFam" id="1.10.8.1220:FF:000006">
    <property type="entry name" value="Dynein axonemal heavy chain 14"/>
    <property type="match status" value="1"/>
</dbReference>
<dbReference type="InterPro" id="IPR004273">
    <property type="entry name" value="Dynein_heavy_D6_P-loop"/>
</dbReference>
<evidence type="ECO:0000256" key="14">
    <source>
        <dbReference type="SAM" id="Coils"/>
    </source>
</evidence>
<dbReference type="Gene3D" id="3.40.50.300">
    <property type="entry name" value="P-loop containing nucleotide triphosphate hydrolases"/>
    <property type="match status" value="6"/>
</dbReference>
<evidence type="ECO:0000256" key="13">
    <source>
        <dbReference type="ARBA" id="ARBA00023273"/>
    </source>
</evidence>
<keyword evidence="18" id="KW-1185">Reference proteome</keyword>
<evidence type="ECO:0000256" key="12">
    <source>
        <dbReference type="ARBA" id="ARBA00023212"/>
    </source>
</evidence>
<dbReference type="Gene3D" id="1.10.8.720">
    <property type="entry name" value="Region D6 of dynein motor"/>
    <property type="match status" value="1"/>
</dbReference>
<dbReference type="Pfam" id="PF12781">
    <property type="entry name" value="AAA_9"/>
    <property type="match status" value="1"/>
</dbReference>
<dbReference type="GO" id="GO:0008569">
    <property type="term" value="F:minus-end-directed microtubule motor activity"/>
    <property type="evidence" value="ECO:0000318"/>
    <property type="project" value="GO_Central"/>
</dbReference>
<dbReference type="InterPro" id="IPR024317">
    <property type="entry name" value="Dynein_heavy_chain_D4_dom"/>
</dbReference>
<dbReference type="FunFam" id="1.10.8.710:FF:000001">
    <property type="entry name" value="Dynein axonemal heavy chain 2"/>
    <property type="match status" value="1"/>
</dbReference>
<dbReference type="SUPFAM" id="SSF52540">
    <property type="entry name" value="P-loop containing nucleoside triphosphate hydrolases"/>
    <property type="match status" value="4"/>
</dbReference>
<dbReference type="InterPro" id="IPR041589">
    <property type="entry name" value="DNAH3_AAA_lid_1"/>
</dbReference>
<feature type="coiled-coil region" evidence="14">
    <location>
        <begin position="3201"/>
        <end position="3284"/>
    </location>
</feature>
<evidence type="ECO:0000256" key="1">
    <source>
        <dbReference type="ARBA" id="ARBA00004430"/>
    </source>
</evidence>
<dbReference type="GO" id="GO:0060294">
    <property type="term" value="P:cilium movement involved in cell motility"/>
    <property type="evidence" value="ECO:0000318"/>
    <property type="project" value="GO_Central"/>
</dbReference>
<evidence type="ECO:0000256" key="4">
    <source>
        <dbReference type="ARBA" id="ARBA00022701"/>
    </source>
</evidence>
<dbReference type="FunFam" id="1.20.58.1120:FF:000007">
    <property type="entry name" value="Dynein heavy chain 4"/>
    <property type="match status" value="1"/>
</dbReference>
<name>F1MZU0_BOVIN</name>
<dbReference type="Gene3D" id="3.10.490.20">
    <property type="match status" value="1"/>
</dbReference>
<keyword evidence="10" id="KW-0969">Cilium</keyword>
<dbReference type="Pfam" id="PF12777">
    <property type="entry name" value="MT"/>
    <property type="match status" value="1"/>
</dbReference>
<dbReference type="GO" id="GO:0097729">
    <property type="term" value="C:9+2 motile cilium"/>
    <property type="evidence" value="ECO:0000318"/>
    <property type="project" value="GO_Central"/>
</dbReference>
<feature type="domain" description="AAA+ ATPase" evidence="16">
    <location>
        <begin position="2734"/>
        <end position="2924"/>
    </location>
</feature>
<reference evidence="17" key="1">
    <citation type="submission" date="2018-03" db="EMBL/GenBank/DDBJ databases">
        <title>ARS-UCD1.2.</title>
        <authorList>
            <person name="Rosen B.D."/>
            <person name="Bickhart D.M."/>
            <person name="Koren S."/>
            <person name="Schnabel R.D."/>
            <person name="Hall R."/>
            <person name="Zimin A."/>
            <person name="Dreischer C."/>
            <person name="Schultheiss S."/>
            <person name="Schroeder S.G."/>
            <person name="Elsik C.G."/>
            <person name="Couldrey C."/>
            <person name="Liu G.E."/>
            <person name="Van Tassell C.P."/>
            <person name="Phillippy A.M."/>
            <person name="Smith T.P.L."/>
            <person name="Medrano J.F."/>
        </authorList>
    </citation>
    <scope>NUCLEOTIDE SEQUENCE [LARGE SCALE GENOMIC DNA]</scope>
    <source>
        <strain evidence="17">Hereford</strain>
    </source>
</reference>
<dbReference type="PANTHER" id="PTHR22878:SF64">
    <property type="entry name" value="DYNEIN AXONEMAL HEAVY CHAIN 14"/>
    <property type="match status" value="1"/>
</dbReference>
<comment type="subcellular location">
    <subcellularLocation>
        <location evidence="1">Cytoplasm</location>
        <location evidence="1">Cytoskeleton</location>
        <location evidence="1">Cilium axoneme</location>
    </subcellularLocation>
</comment>